<organism evidence="8 9">
    <name type="scientific">Thermoanaerobacterium thermosaccharolyticum</name>
    <name type="common">Clostridium thermosaccharolyticum</name>
    <dbReference type="NCBI Taxonomy" id="1517"/>
    <lineage>
        <taxon>Bacteria</taxon>
        <taxon>Bacillati</taxon>
        <taxon>Bacillota</taxon>
        <taxon>Clostridia</taxon>
        <taxon>Thermoanaerobacterales</taxon>
        <taxon>Thermoanaerobacteraceae</taxon>
        <taxon>Thermoanaerobacterium</taxon>
    </lineage>
</organism>
<dbReference type="InterPro" id="IPR012886">
    <property type="entry name" value="Formiminotransferase_N"/>
</dbReference>
<evidence type="ECO:0000256" key="2">
    <source>
        <dbReference type="ARBA" id="ARBA00005082"/>
    </source>
</evidence>
<gene>
    <name evidence="8" type="ORF">Thert_00758</name>
</gene>
<dbReference type="Gene3D" id="3.30.70.670">
    <property type="entry name" value="Formiminotransferase, C-terminal subdomain"/>
    <property type="match status" value="1"/>
</dbReference>
<dbReference type="NCBIfam" id="TIGR02024">
    <property type="entry name" value="FtcD"/>
    <property type="match status" value="1"/>
</dbReference>
<evidence type="ECO:0000256" key="3">
    <source>
        <dbReference type="ARBA" id="ARBA00012252"/>
    </source>
</evidence>
<dbReference type="GO" id="GO:0005542">
    <property type="term" value="F:folic acid binding"/>
    <property type="evidence" value="ECO:0007669"/>
    <property type="project" value="UniProtKB-KW"/>
</dbReference>
<dbReference type="InterPro" id="IPR022384">
    <property type="entry name" value="FormiminoTrfase_cat_dom_sf"/>
</dbReference>
<dbReference type="InterPro" id="IPR013802">
    <property type="entry name" value="Formiminotransferase_C"/>
</dbReference>
<comment type="pathway">
    <text evidence="2">Amino-acid degradation; L-histidine degradation into L-glutamate; L-glutamate from N-formimidoyl-L-glutamate (transferase route): step 1/1.</text>
</comment>
<dbReference type="PANTHER" id="PTHR12234">
    <property type="entry name" value="FORMIMINOTRANSFERASE-CYCLODEAMINASE"/>
    <property type="match status" value="1"/>
</dbReference>
<dbReference type="InterPro" id="IPR037070">
    <property type="entry name" value="Formiminotransferase_C_sf"/>
</dbReference>
<dbReference type="Gene3D" id="3.30.990.10">
    <property type="entry name" value="Formiminotransferase, N-terminal subdomain"/>
    <property type="match status" value="1"/>
</dbReference>
<dbReference type="AlphaFoldDB" id="A0A223HWU6"/>
<protein>
    <recommendedName>
        <fullName evidence="3">glutamate formimidoyltransferase</fullName>
        <ecNumber evidence="3">2.1.2.5</ecNumber>
    </recommendedName>
</protein>
<evidence type="ECO:0000313" key="8">
    <source>
        <dbReference type="EMBL" id="AST56912.1"/>
    </source>
</evidence>
<name>A0A223HWU6_THETR</name>
<evidence type="ECO:0000256" key="6">
    <source>
        <dbReference type="ARBA" id="ARBA00022808"/>
    </source>
</evidence>
<evidence type="ECO:0000256" key="7">
    <source>
        <dbReference type="ARBA" id="ARBA00022954"/>
    </source>
</evidence>
<dbReference type="Proteomes" id="UP000214975">
    <property type="component" value="Chromosome"/>
</dbReference>
<dbReference type="SUPFAM" id="SSF55116">
    <property type="entry name" value="Formiminotransferase domain of formiminotransferase-cyclodeaminase"/>
    <property type="match status" value="2"/>
</dbReference>
<dbReference type="InterPro" id="IPR037064">
    <property type="entry name" value="Formiminotransferase_N_sf"/>
</dbReference>
<dbReference type="GO" id="GO:0030409">
    <property type="term" value="F:glutamate formimidoyltransferase activity"/>
    <property type="evidence" value="ECO:0007669"/>
    <property type="project" value="UniProtKB-EC"/>
</dbReference>
<reference evidence="8 9" key="1">
    <citation type="submission" date="2016-08" db="EMBL/GenBank/DDBJ databases">
        <title>A novel genetic cassette of butanologenic Thermoanaerobacterium thermosaccharolyticum that directly convert cellulose to butanol.</title>
        <authorList>
            <person name="Li T."/>
            <person name="He J."/>
        </authorList>
    </citation>
    <scope>NUCLEOTIDE SEQUENCE [LARGE SCALE GENOMIC DNA]</scope>
    <source>
        <strain evidence="8 9">TG57</strain>
    </source>
</reference>
<dbReference type="SMART" id="SM01221">
    <property type="entry name" value="FTCD"/>
    <property type="match status" value="1"/>
</dbReference>
<dbReference type="GO" id="GO:0019556">
    <property type="term" value="P:L-histidine catabolic process to glutamate and formamide"/>
    <property type="evidence" value="ECO:0007669"/>
    <property type="project" value="UniProtKB-UniPathway"/>
</dbReference>
<dbReference type="EC" id="2.1.2.5" evidence="3"/>
<dbReference type="InterPro" id="IPR051623">
    <property type="entry name" value="FTCD"/>
</dbReference>
<comment type="subcellular location">
    <subcellularLocation>
        <location evidence="1">Cytoplasm</location>
    </subcellularLocation>
</comment>
<dbReference type="SMART" id="SM01222">
    <property type="entry name" value="FTCD_N"/>
    <property type="match status" value="1"/>
</dbReference>
<proteinExistence type="predicted"/>
<dbReference type="PANTHER" id="PTHR12234:SF8">
    <property type="entry name" value="FORMIMINOTRANSFERASE-CYCLODEAMINASE"/>
    <property type="match status" value="1"/>
</dbReference>
<evidence type="ECO:0000256" key="5">
    <source>
        <dbReference type="ARBA" id="ARBA00022679"/>
    </source>
</evidence>
<keyword evidence="4" id="KW-0963">Cytoplasm</keyword>
<keyword evidence="5 8" id="KW-0808">Transferase</keyword>
<evidence type="ECO:0000256" key="4">
    <source>
        <dbReference type="ARBA" id="ARBA00022490"/>
    </source>
</evidence>
<dbReference type="EMBL" id="CP016893">
    <property type="protein sequence ID" value="AST56912.1"/>
    <property type="molecule type" value="Genomic_DNA"/>
</dbReference>
<dbReference type="Pfam" id="PF07837">
    <property type="entry name" value="FTCD_N"/>
    <property type="match status" value="1"/>
</dbReference>
<dbReference type="GO" id="GO:0019557">
    <property type="term" value="P:L-histidine catabolic process to glutamate and formate"/>
    <property type="evidence" value="ECO:0007669"/>
    <property type="project" value="UniProtKB-UniPathway"/>
</dbReference>
<sequence length="298" mass="34052">MNKIIECVPNFSEGKDANKIAELVSEVVSVKGVKLLDYSMDSDHNRSVITFCGDVEGIKEAAFNIARKASEIIDMRYHKGQHPRIGALDVMPFVPVKNATMEECIEIAREVGKRIGDELNIPVYLYEEAQPNPKRKNLEDIRRGEYEHFFEKIKMPEWVPDFGPHEMNEKSGVTVIGARHFLIAYNVNLGTNNIDIAKKIAKAVRFSSGGFRYLKAMGVDLKQRNIVQVSMNFTNYEKTPVFRVFEVIKREAARYGVNVVGSELIGLIPAKALYDTAEYYLMMENFSYDKVIEYRLYE</sequence>
<evidence type="ECO:0000313" key="9">
    <source>
        <dbReference type="Proteomes" id="UP000214975"/>
    </source>
</evidence>
<accession>A0A223HWU6</accession>
<keyword evidence="6" id="KW-0369">Histidine metabolism</keyword>
<dbReference type="InterPro" id="IPR004227">
    <property type="entry name" value="Formiminotransferase_cat"/>
</dbReference>
<keyword evidence="7" id="KW-0290">Folate-binding</keyword>
<dbReference type="GO" id="GO:0005737">
    <property type="term" value="C:cytoplasm"/>
    <property type="evidence" value="ECO:0007669"/>
    <property type="project" value="UniProtKB-SubCell"/>
</dbReference>
<dbReference type="UniPathway" id="UPA00379">
    <property type="reaction ID" value="UER00555"/>
</dbReference>
<dbReference type="RefSeq" id="WP_094396928.1">
    <property type="nucleotide sequence ID" value="NZ_CP016893.1"/>
</dbReference>
<evidence type="ECO:0000256" key="1">
    <source>
        <dbReference type="ARBA" id="ARBA00004496"/>
    </source>
</evidence>
<dbReference type="Pfam" id="PF02971">
    <property type="entry name" value="FTCD"/>
    <property type="match status" value="1"/>
</dbReference>